<evidence type="ECO:0000313" key="4">
    <source>
        <dbReference type="Proteomes" id="UP000716446"/>
    </source>
</evidence>
<evidence type="ECO:0000256" key="2">
    <source>
        <dbReference type="SAM" id="SignalP"/>
    </source>
</evidence>
<accession>A0A9N8P6E6</accession>
<evidence type="ECO:0000313" key="3">
    <source>
        <dbReference type="EMBL" id="CAD0083575.1"/>
    </source>
</evidence>
<name>A0A9N8P6E6_9PEZI</name>
<evidence type="ECO:0000256" key="1">
    <source>
        <dbReference type="SAM" id="MobiDB-lite"/>
    </source>
</evidence>
<feature type="chain" id="PRO_5040162981" evidence="2">
    <location>
        <begin position="20"/>
        <end position="160"/>
    </location>
</feature>
<protein>
    <submittedName>
        <fullName evidence="3">Uncharacterized protein</fullName>
    </submittedName>
</protein>
<feature type="region of interest" description="Disordered" evidence="1">
    <location>
        <begin position="46"/>
        <end position="76"/>
    </location>
</feature>
<sequence length="160" mass="15968">MQFTNILLPLLFAITGANAQQSGDATSVTTYYTTFTVSRVVETTTCTSTTTPAAESTTEAPIVSTSEAPVSSSSPSTSFTTELLTQTVQRIAASSAVSSSMATVYPIAASASAVMPHASTNGTGVASPTLTPYTGAASGLTIQFGAAAVIAAVAGVAQML</sequence>
<comment type="caution">
    <text evidence="3">The sequence shown here is derived from an EMBL/GenBank/DDBJ whole genome shotgun (WGS) entry which is preliminary data.</text>
</comment>
<dbReference type="AlphaFoldDB" id="A0A9N8P6E6"/>
<dbReference type="Proteomes" id="UP000716446">
    <property type="component" value="Unassembled WGS sequence"/>
</dbReference>
<dbReference type="EMBL" id="CAIJEN010000002">
    <property type="protein sequence ID" value="CAD0083575.1"/>
    <property type="molecule type" value="Genomic_DNA"/>
</dbReference>
<keyword evidence="2" id="KW-0732">Signal</keyword>
<keyword evidence="4" id="KW-1185">Reference proteome</keyword>
<feature type="signal peptide" evidence="2">
    <location>
        <begin position="1"/>
        <end position="19"/>
    </location>
</feature>
<proteinExistence type="predicted"/>
<reference evidence="3" key="1">
    <citation type="submission" date="2020-06" db="EMBL/GenBank/DDBJ databases">
        <authorList>
            <person name="Onetto C."/>
        </authorList>
    </citation>
    <scope>NUCLEOTIDE SEQUENCE</scope>
</reference>
<gene>
    <name evidence="3" type="ORF">AWRI4619_LOCUS2142</name>
</gene>
<organism evidence="3 4">
    <name type="scientific">Aureobasidium vineae</name>
    <dbReference type="NCBI Taxonomy" id="2773715"/>
    <lineage>
        <taxon>Eukaryota</taxon>
        <taxon>Fungi</taxon>
        <taxon>Dikarya</taxon>
        <taxon>Ascomycota</taxon>
        <taxon>Pezizomycotina</taxon>
        <taxon>Dothideomycetes</taxon>
        <taxon>Dothideomycetidae</taxon>
        <taxon>Dothideales</taxon>
        <taxon>Saccotheciaceae</taxon>
        <taxon>Aureobasidium</taxon>
    </lineage>
</organism>